<dbReference type="EMBL" id="AZBU02000002">
    <property type="protein sequence ID" value="TKR94527.1"/>
    <property type="molecule type" value="Genomic_DNA"/>
</dbReference>
<proteinExistence type="predicted"/>
<sequence length="277" mass="32064">MPSFENVLLGSLLVLISGICLLANFIVLWTIARYSEFYVNSSYKIMLLMGVFDVSQLCSHFATGIFTIAQFDAGYYAYKVFGIMISPAYECYVFVTILLAFNRFLFMCYPWKETVIFSKIGCKLWLALVTLIFTGFAILHASNKIYSRYLVDKYEWSYDKTNFEWSAKRQQIIFYYQVFGIFIAWIFYVAITVKLLFYRNHVDSITRFVANRKILFHAFAITVYSTLMNIAWHKIDLVMSPGNIQNFIINMTWVGSAGLSPFLSLAFNKSVSSICLF</sequence>
<dbReference type="InterPro" id="IPR019425">
    <property type="entry name" value="7TM_GPCR_serpentine_rcpt_Srt"/>
</dbReference>
<dbReference type="Proteomes" id="UP000298663">
    <property type="component" value="Unassembled WGS sequence"/>
</dbReference>
<dbReference type="OrthoDB" id="10372804at2759"/>
<name>A0A4U5PDJ5_STECR</name>
<feature type="transmembrane region" description="Helical" evidence="1">
    <location>
        <begin position="214"/>
        <end position="235"/>
    </location>
</feature>
<organism evidence="2 3">
    <name type="scientific">Steinernema carpocapsae</name>
    <name type="common">Entomopathogenic nematode</name>
    <dbReference type="NCBI Taxonomy" id="34508"/>
    <lineage>
        <taxon>Eukaryota</taxon>
        <taxon>Metazoa</taxon>
        <taxon>Ecdysozoa</taxon>
        <taxon>Nematoda</taxon>
        <taxon>Chromadorea</taxon>
        <taxon>Rhabditida</taxon>
        <taxon>Tylenchina</taxon>
        <taxon>Panagrolaimomorpha</taxon>
        <taxon>Strongyloidoidea</taxon>
        <taxon>Steinernematidae</taxon>
        <taxon>Steinernema</taxon>
    </lineage>
</organism>
<keyword evidence="3" id="KW-1185">Reference proteome</keyword>
<dbReference type="Pfam" id="PF10321">
    <property type="entry name" value="7TM_GPCR_Srt"/>
    <property type="match status" value="1"/>
</dbReference>
<dbReference type="SUPFAM" id="SSF81321">
    <property type="entry name" value="Family A G protein-coupled receptor-like"/>
    <property type="match status" value="1"/>
</dbReference>
<accession>A0A4U5PDJ5</accession>
<evidence type="ECO:0008006" key="4">
    <source>
        <dbReference type="Google" id="ProtNLM"/>
    </source>
</evidence>
<evidence type="ECO:0000313" key="2">
    <source>
        <dbReference type="EMBL" id="TKR94527.1"/>
    </source>
</evidence>
<reference evidence="2 3" key="1">
    <citation type="journal article" date="2015" name="Genome Biol.">
        <title>Comparative genomics of Steinernema reveals deeply conserved gene regulatory networks.</title>
        <authorList>
            <person name="Dillman A.R."/>
            <person name="Macchietto M."/>
            <person name="Porter C.F."/>
            <person name="Rogers A."/>
            <person name="Williams B."/>
            <person name="Antoshechkin I."/>
            <person name="Lee M.M."/>
            <person name="Goodwin Z."/>
            <person name="Lu X."/>
            <person name="Lewis E.E."/>
            <person name="Goodrich-Blair H."/>
            <person name="Stock S.P."/>
            <person name="Adams B.J."/>
            <person name="Sternberg P.W."/>
            <person name="Mortazavi A."/>
        </authorList>
    </citation>
    <scope>NUCLEOTIDE SEQUENCE [LARGE SCALE GENOMIC DNA]</scope>
    <source>
        <strain evidence="2 3">ALL</strain>
    </source>
</reference>
<feature type="transmembrane region" description="Helical" evidence="1">
    <location>
        <begin position="173"/>
        <end position="193"/>
    </location>
</feature>
<reference evidence="2 3" key="2">
    <citation type="journal article" date="2019" name="G3 (Bethesda)">
        <title>Hybrid Assembly of the Genome of the Entomopathogenic Nematode Steinernema carpocapsae Identifies the X-Chromosome.</title>
        <authorList>
            <person name="Serra L."/>
            <person name="Macchietto M."/>
            <person name="Macias-Munoz A."/>
            <person name="McGill C.J."/>
            <person name="Rodriguez I.M."/>
            <person name="Rodriguez B."/>
            <person name="Murad R."/>
            <person name="Mortazavi A."/>
        </authorList>
    </citation>
    <scope>NUCLEOTIDE SEQUENCE [LARGE SCALE GENOMIC DNA]</scope>
    <source>
        <strain evidence="2 3">ALL</strain>
    </source>
</reference>
<keyword evidence="1" id="KW-0812">Transmembrane</keyword>
<feature type="transmembrane region" description="Helical" evidence="1">
    <location>
        <begin position="12"/>
        <end position="34"/>
    </location>
</feature>
<feature type="transmembrane region" description="Helical" evidence="1">
    <location>
        <begin position="247"/>
        <end position="267"/>
    </location>
</feature>
<dbReference type="Gene3D" id="1.20.1070.10">
    <property type="entry name" value="Rhodopsin 7-helix transmembrane proteins"/>
    <property type="match status" value="1"/>
</dbReference>
<comment type="caution">
    <text evidence="2">The sequence shown here is derived from an EMBL/GenBank/DDBJ whole genome shotgun (WGS) entry which is preliminary data.</text>
</comment>
<evidence type="ECO:0000313" key="3">
    <source>
        <dbReference type="Proteomes" id="UP000298663"/>
    </source>
</evidence>
<feature type="transmembrane region" description="Helical" evidence="1">
    <location>
        <begin position="75"/>
        <end position="101"/>
    </location>
</feature>
<dbReference type="AlphaFoldDB" id="A0A4U5PDJ5"/>
<keyword evidence="1" id="KW-0472">Membrane</keyword>
<evidence type="ECO:0000256" key="1">
    <source>
        <dbReference type="SAM" id="Phobius"/>
    </source>
</evidence>
<gene>
    <name evidence="2" type="ORF">L596_008801</name>
</gene>
<feature type="transmembrane region" description="Helical" evidence="1">
    <location>
        <begin position="122"/>
        <end position="141"/>
    </location>
</feature>
<feature type="transmembrane region" description="Helical" evidence="1">
    <location>
        <begin position="46"/>
        <end position="69"/>
    </location>
</feature>
<protein>
    <recommendedName>
        <fullName evidence="4">G-protein coupled receptors family 1 profile domain-containing protein</fullName>
    </recommendedName>
</protein>
<keyword evidence="1" id="KW-1133">Transmembrane helix</keyword>